<protein>
    <submittedName>
        <fullName evidence="2">Uncharacterized protein</fullName>
    </submittedName>
</protein>
<proteinExistence type="predicted"/>
<name>A0A6J4VAK4_9BACT</name>
<dbReference type="EMBL" id="CADCWJ010000496">
    <property type="protein sequence ID" value="CAA9568902.1"/>
    <property type="molecule type" value="Genomic_DNA"/>
</dbReference>
<feature type="region of interest" description="Disordered" evidence="1">
    <location>
        <begin position="34"/>
        <end position="60"/>
    </location>
</feature>
<dbReference type="AlphaFoldDB" id="A0A6J4VAK4"/>
<organism evidence="2">
    <name type="scientific">uncultured Thermomicrobiales bacterium</name>
    <dbReference type="NCBI Taxonomy" id="1645740"/>
    <lineage>
        <taxon>Bacteria</taxon>
        <taxon>Pseudomonadati</taxon>
        <taxon>Thermomicrobiota</taxon>
        <taxon>Thermomicrobia</taxon>
        <taxon>Thermomicrobiales</taxon>
        <taxon>environmental samples</taxon>
    </lineage>
</organism>
<feature type="non-terminal residue" evidence="2">
    <location>
        <position position="1"/>
    </location>
</feature>
<reference evidence="2" key="1">
    <citation type="submission" date="2020-02" db="EMBL/GenBank/DDBJ databases">
        <authorList>
            <person name="Meier V. D."/>
        </authorList>
    </citation>
    <scope>NUCLEOTIDE SEQUENCE</scope>
    <source>
        <strain evidence="2">AVDCRST_MAG87</strain>
    </source>
</reference>
<accession>A0A6J4VAK4</accession>
<feature type="non-terminal residue" evidence="2">
    <location>
        <position position="60"/>
    </location>
</feature>
<feature type="compositionally biased region" description="Basic and acidic residues" evidence="1">
    <location>
        <begin position="36"/>
        <end position="47"/>
    </location>
</feature>
<evidence type="ECO:0000256" key="1">
    <source>
        <dbReference type="SAM" id="MobiDB-lite"/>
    </source>
</evidence>
<sequence>VVYPHAADKDSENPLDGFSGCGASLLSVWRAPHQPLRPDRPAHEHGRYGQPAFRRGAALL</sequence>
<gene>
    <name evidence="2" type="ORF">AVDCRST_MAG87-2213</name>
</gene>
<evidence type="ECO:0000313" key="2">
    <source>
        <dbReference type="EMBL" id="CAA9568902.1"/>
    </source>
</evidence>